<accession>A0A0R3E4I6</accession>
<evidence type="ECO:0000313" key="7">
    <source>
        <dbReference type="Proteomes" id="UP000051936"/>
    </source>
</evidence>
<gene>
    <name evidence="6" type="ORF">AOQ71_10975</name>
</gene>
<keyword evidence="7" id="KW-1185">Reference proteome</keyword>
<keyword evidence="3 4" id="KW-0732">Signal</keyword>
<evidence type="ECO:0000256" key="2">
    <source>
        <dbReference type="ARBA" id="ARBA00010742"/>
    </source>
</evidence>
<evidence type="ECO:0000259" key="5">
    <source>
        <dbReference type="Pfam" id="PF09084"/>
    </source>
</evidence>
<reference evidence="6 7" key="1">
    <citation type="submission" date="2015-09" db="EMBL/GenBank/DDBJ databases">
        <title>Draft Genome Sequence of Bradyrhizobium manausense Strain BR 3351T, a Novel Symbiotic Nitrogen-Fixing Alphaproteobacterium Isolated from Brazilian Amazon Rain Forest.</title>
        <authorList>
            <person name="De Araujo J.L."/>
            <person name="Zilli J.E."/>
        </authorList>
    </citation>
    <scope>NUCLEOTIDE SEQUENCE [LARGE SCALE GENOMIC DNA]</scope>
    <source>
        <strain evidence="6 7">BR3351</strain>
    </source>
</reference>
<evidence type="ECO:0000256" key="4">
    <source>
        <dbReference type="SAM" id="SignalP"/>
    </source>
</evidence>
<protein>
    <recommendedName>
        <fullName evidence="5">SsuA/THI5-like domain-containing protein</fullName>
    </recommendedName>
</protein>
<feature type="signal peptide" evidence="4">
    <location>
        <begin position="1"/>
        <end position="21"/>
    </location>
</feature>
<dbReference type="RefSeq" id="WP_057745756.1">
    <property type="nucleotide sequence ID" value="NZ_LJYG01000045.1"/>
</dbReference>
<dbReference type="Proteomes" id="UP000051936">
    <property type="component" value="Unassembled WGS sequence"/>
</dbReference>
<dbReference type="SUPFAM" id="SSF53850">
    <property type="entry name" value="Periplasmic binding protein-like II"/>
    <property type="match status" value="1"/>
</dbReference>
<dbReference type="OrthoDB" id="9815602at2"/>
<dbReference type="STRING" id="989370.AOQ71_10975"/>
<evidence type="ECO:0000256" key="3">
    <source>
        <dbReference type="ARBA" id="ARBA00022729"/>
    </source>
</evidence>
<organism evidence="6 7">
    <name type="scientific">Bradyrhizobium manausense</name>
    <dbReference type="NCBI Taxonomy" id="989370"/>
    <lineage>
        <taxon>Bacteria</taxon>
        <taxon>Pseudomonadati</taxon>
        <taxon>Pseudomonadota</taxon>
        <taxon>Alphaproteobacteria</taxon>
        <taxon>Hyphomicrobiales</taxon>
        <taxon>Nitrobacteraceae</taxon>
        <taxon>Bradyrhizobium</taxon>
    </lineage>
</organism>
<evidence type="ECO:0000256" key="1">
    <source>
        <dbReference type="ARBA" id="ARBA00004418"/>
    </source>
</evidence>
<comment type="similarity">
    <text evidence="2">Belongs to the bacterial solute-binding protein SsuA/TauA family.</text>
</comment>
<feature type="domain" description="SsuA/THI5-like" evidence="5">
    <location>
        <begin position="40"/>
        <end position="261"/>
    </location>
</feature>
<dbReference type="AlphaFoldDB" id="A0A0R3E4I6"/>
<dbReference type="InterPro" id="IPR015168">
    <property type="entry name" value="SsuA/THI5"/>
</dbReference>
<sequence>MNWTTKTLAAILLLASMAGLADPARAQDKVSVGVFPLSSSLPYFVALERGFFREQNIEPEMTKLMGGPANVAALMTNQIEVSAVLVTIEGLNANVKKPGVAMYIALNSQTRTWKMEQFVVRNGFPANSIADLKGAKLMSAPGPANLNTAKAILAKNGLKDGDYTIDQLDMGQHVNAMTSGSFDGGYTLEPNASMMIKAGVARSLEAGVISKYILGSESANAYAAGCAVTSDFVQKRPDVAKRFAAAWAKAIAFINANPDEARKHLAKNTFTPDNVVDMVPMLGYVMASDMSKEQIADLQTLADFGASIGVIPEKVDATKFLQKF</sequence>
<evidence type="ECO:0000313" key="6">
    <source>
        <dbReference type="EMBL" id="KRQ14932.1"/>
    </source>
</evidence>
<dbReference type="GO" id="GO:0042597">
    <property type="term" value="C:periplasmic space"/>
    <property type="evidence" value="ECO:0007669"/>
    <property type="project" value="UniProtKB-SubCell"/>
</dbReference>
<dbReference type="PANTHER" id="PTHR30024">
    <property type="entry name" value="ALIPHATIC SULFONATES-BINDING PROTEIN-RELATED"/>
    <property type="match status" value="1"/>
</dbReference>
<comment type="caution">
    <text evidence="6">The sequence shown here is derived from an EMBL/GenBank/DDBJ whole genome shotgun (WGS) entry which is preliminary data.</text>
</comment>
<name>A0A0R3E4I6_9BRAD</name>
<proteinExistence type="inferred from homology"/>
<dbReference type="EMBL" id="LJYG01000045">
    <property type="protein sequence ID" value="KRQ14932.1"/>
    <property type="molecule type" value="Genomic_DNA"/>
</dbReference>
<dbReference type="Gene3D" id="3.40.190.10">
    <property type="entry name" value="Periplasmic binding protein-like II"/>
    <property type="match status" value="2"/>
</dbReference>
<dbReference type="PANTHER" id="PTHR30024:SF47">
    <property type="entry name" value="TAURINE-BINDING PERIPLASMIC PROTEIN"/>
    <property type="match status" value="1"/>
</dbReference>
<feature type="chain" id="PRO_5006436033" description="SsuA/THI5-like domain-containing protein" evidence="4">
    <location>
        <begin position="22"/>
        <end position="324"/>
    </location>
</feature>
<dbReference type="Pfam" id="PF09084">
    <property type="entry name" value="NMT1"/>
    <property type="match status" value="1"/>
</dbReference>
<comment type="subcellular location">
    <subcellularLocation>
        <location evidence="1">Periplasm</location>
    </subcellularLocation>
</comment>